<evidence type="ECO:0000313" key="2">
    <source>
        <dbReference type="Proteomes" id="UP000194350"/>
    </source>
</evidence>
<evidence type="ECO:0000313" key="1">
    <source>
        <dbReference type="EMBL" id="OTA14163.1"/>
    </source>
</evidence>
<organism evidence="1 2">
    <name type="scientific">Xenorhabdus vietnamensis</name>
    <dbReference type="NCBI Taxonomy" id="351656"/>
    <lineage>
        <taxon>Bacteria</taxon>
        <taxon>Pseudomonadati</taxon>
        <taxon>Pseudomonadota</taxon>
        <taxon>Gammaproteobacteria</taxon>
        <taxon>Enterobacterales</taxon>
        <taxon>Morganellaceae</taxon>
        <taxon>Xenorhabdus</taxon>
    </lineage>
</organism>
<dbReference type="EMBL" id="MUBJ01000046">
    <property type="protein sequence ID" value="OTA14163.1"/>
    <property type="molecule type" value="Genomic_DNA"/>
</dbReference>
<accession>A0A1Y2S8Z2</accession>
<dbReference type="Proteomes" id="UP000194350">
    <property type="component" value="Unassembled WGS sequence"/>
</dbReference>
<comment type="caution">
    <text evidence="1">The sequence shown here is derived from an EMBL/GenBank/DDBJ whole genome shotgun (WGS) entry which is preliminary data.</text>
</comment>
<sequence>METCSGCGYSLRDSQVVESTDILYKSCPKCSSEAGRHVYYKYEDFGMRTMDDGRYIVQSWCPSCRSSEMPVTPPEFTC</sequence>
<dbReference type="STRING" id="351656.Xvie_03941"/>
<proteinExistence type="predicted"/>
<dbReference type="RefSeq" id="WP_086110777.1">
    <property type="nucleotide sequence ID" value="NZ_CAWNGD010000091.1"/>
</dbReference>
<protein>
    <submittedName>
        <fullName evidence="1">Uncharacterized protein</fullName>
    </submittedName>
</protein>
<name>A0A1Y2S8Z2_9GAMM</name>
<dbReference type="AlphaFoldDB" id="A0A1Y2S8Z2"/>
<reference evidence="1 2" key="1">
    <citation type="submission" date="2016-10" db="EMBL/GenBank/DDBJ databases">
        <title>Systematic genetic and metabolomic analysis of Xenorhabdus and Photorhabdus spp., highlights the requirements for a dual symbiotic and pathogenic life style.</title>
        <authorList>
            <person name="Tobias N.J."/>
            <person name="Wolff H."/>
            <person name="Djahanschiri B."/>
            <person name="Pidot S.J."/>
            <person name="Stinear T.P."/>
            <person name="Ebersberger I."/>
            <person name="Bode H.B."/>
        </authorList>
    </citation>
    <scope>NUCLEOTIDE SEQUENCE [LARGE SCALE GENOMIC DNA]</scope>
    <source>
        <strain evidence="1 2">DSM 22392</strain>
    </source>
</reference>
<keyword evidence="2" id="KW-1185">Reference proteome</keyword>
<gene>
    <name evidence="1" type="ORF">Xvie_03941</name>
</gene>
<dbReference type="OrthoDB" id="6630370at2"/>